<evidence type="ECO:0000256" key="1">
    <source>
        <dbReference type="SAM" id="Coils"/>
    </source>
</evidence>
<dbReference type="Proteomes" id="UP000196386">
    <property type="component" value="Unassembled WGS sequence"/>
</dbReference>
<evidence type="ECO:0000313" key="3">
    <source>
        <dbReference type="Proteomes" id="UP000196386"/>
    </source>
</evidence>
<evidence type="ECO:0000313" key="2">
    <source>
        <dbReference type="EMBL" id="OUP65582.1"/>
    </source>
</evidence>
<feature type="coiled-coil region" evidence="1">
    <location>
        <begin position="43"/>
        <end position="82"/>
    </location>
</feature>
<sequence>MNNDKSVLTILTDTLATVAERTLVAEREQSAVKEERDQWFGFYTAQKKRADKLERELQAVRRQLVEAERNTARAELAALNEKGAEDHE</sequence>
<dbReference type="RefSeq" id="WP_006876197.1">
    <property type="nucleotide sequence ID" value="NZ_CP102255.1"/>
</dbReference>
<keyword evidence="1" id="KW-0175">Coiled coil</keyword>
<name>A0A1Y4MQ11_9FIRM</name>
<accession>A0A1Y4MQ11</accession>
<reference evidence="3" key="1">
    <citation type="submission" date="2017-04" db="EMBL/GenBank/DDBJ databases">
        <title>Function of individual gut microbiota members based on whole genome sequencing of pure cultures obtained from chicken caecum.</title>
        <authorList>
            <person name="Medvecky M."/>
            <person name="Cejkova D."/>
            <person name="Polansky O."/>
            <person name="Karasova D."/>
            <person name="Kubasova T."/>
            <person name="Cizek A."/>
            <person name="Rychlik I."/>
        </authorList>
    </citation>
    <scope>NUCLEOTIDE SEQUENCE [LARGE SCALE GENOMIC DNA]</scope>
    <source>
        <strain evidence="3">An175</strain>
    </source>
</reference>
<gene>
    <name evidence="2" type="ORF">B5F11_19675</name>
</gene>
<dbReference type="EMBL" id="NFKP01000044">
    <property type="protein sequence ID" value="OUP65582.1"/>
    <property type="molecule type" value="Genomic_DNA"/>
</dbReference>
<dbReference type="AlphaFoldDB" id="A0A1Y4MQ11"/>
<protein>
    <submittedName>
        <fullName evidence="2">Uncharacterized protein</fullName>
    </submittedName>
</protein>
<organism evidence="2 3">
    <name type="scientific">Anaerotruncus colihominis</name>
    <dbReference type="NCBI Taxonomy" id="169435"/>
    <lineage>
        <taxon>Bacteria</taxon>
        <taxon>Bacillati</taxon>
        <taxon>Bacillota</taxon>
        <taxon>Clostridia</taxon>
        <taxon>Eubacteriales</taxon>
        <taxon>Oscillospiraceae</taxon>
        <taxon>Anaerotruncus</taxon>
    </lineage>
</organism>
<proteinExistence type="predicted"/>
<comment type="caution">
    <text evidence="2">The sequence shown here is derived from an EMBL/GenBank/DDBJ whole genome shotgun (WGS) entry which is preliminary data.</text>
</comment>